<evidence type="ECO:0000256" key="5">
    <source>
        <dbReference type="ARBA" id="ARBA00023136"/>
    </source>
</evidence>
<gene>
    <name evidence="7" type="ORF">NKE59_05880</name>
</gene>
<dbReference type="RefSeq" id="WP_353438044.1">
    <property type="nucleotide sequence ID" value="NZ_CP099959.1"/>
</dbReference>
<accession>A0AAU8A0F9</accession>
<dbReference type="InterPro" id="IPR043428">
    <property type="entry name" value="LivM-like"/>
</dbReference>
<feature type="transmembrane region" description="Helical" evidence="6">
    <location>
        <begin position="56"/>
        <end position="74"/>
    </location>
</feature>
<dbReference type="PANTHER" id="PTHR30482:SF10">
    <property type="entry name" value="HIGH-AFFINITY BRANCHED-CHAIN AMINO ACID TRANSPORT PROTEIN BRAE"/>
    <property type="match status" value="1"/>
</dbReference>
<feature type="transmembrane region" description="Helical" evidence="6">
    <location>
        <begin position="181"/>
        <end position="200"/>
    </location>
</feature>
<feature type="transmembrane region" description="Helical" evidence="6">
    <location>
        <begin position="30"/>
        <end position="49"/>
    </location>
</feature>
<dbReference type="InterPro" id="IPR001851">
    <property type="entry name" value="ABC_transp_permease"/>
</dbReference>
<dbReference type="PANTHER" id="PTHR30482">
    <property type="entry name" value="HIGH-AFFINITY BRANCHED-CHAIN AMINO ACID TRANSPORT SYSTEM PERMEASE"/>
    <property type="match status" value="1"/>
</dbReference>
<evidence type="ECO:0000256" key="3">
    <source>
        <dbReference type="ARBA" id="ARBA00022692"/>
    </source>
</evidence>
<dbReference type="AlphaFoldDB" id="A0AAU8A0F9"/>
<dbReference type="GO" id="GO:0015658">
    <property type="term" value="F:branched-chain amino acid transmembrane transporter activity"/>
    <property type="evidence" value="ECO:0007669"/>
    <property type="project" value="InterPro"/>
</dbReference>
<dbReference type="CDD" id="cd06581">
    <property type="entry name" value="TM_PBP1_LivM_like"/>
    <property type="match status" value="1"/>
</dbReference>
<feature type="transmembrane region" description="Helical" evidence="6">
    <location>
        <begin position="212"/>
        <end position="242"/>
    </location>
</feature>
<feature type="transmembrane region" description="Helical" evidence="6">
    <location>
        <begin position="262"/>
        <end position="279"/>
    </location>
</feature>
<comment type="subcellular location">
    <subcellularLocation>
        <location evidence="1">Cell membrane</location>
        <topology evidence="1">Multi-pass membrane protein</topology>
    </subcellularLocation>
</comment>
<organism evidence="7">
    <name type="scientific">Polynucleobacter sp. UK-FUSCHL-C3</name>
    <dbReference type="NCBI Taxonomy" id="2955208"/>
    <lineage>
        <taxon>Bacteria</taxon>
        <taxon>Pseudomonadati</taxon>
        <taxon>Pseudomonadota</taxon>
        <taxon>Betaproteobacteria</taxon>
        <taxon>Burkholderiales</taxon>
        <taxon>Burkholderiaceae</taxon>
        <taxon>Polynucleobacter</taxon>
    </lineage>
</organism>
<evidence type="ECO:0000256" key="6">
    <source>
        <dbReference type="SAM" id="Phobius"/>
    </source>
</evidence>
<name>A0AAU8A0F9_9BURK</name>
<dbReference type="EMBL" id="CP099959">
    <property type="protein sequence ID" value="XCC57032.1"/>
    <property type="molecule type" value="Genomic_DNA"/>
</dbReference>
<dbReference type="Pfam" id="PF02653">
    <property type="entry name" value="BPD_transp_2"/>
    <property type="match status" value="1"/>
</dbReference>
<keyword evidence="2" id="KW-1003">Cell membrane</keyword>
<evidence type="ECO:0000256" key="2">
    <source>
        <dbReference type="ARBA" id="ARBA00022475"/>
    </source>
</evidence>
<evidence type="ECO:0000256" key="4">
    <source>
        <dbReference type="ARBA" id="ARBA00022989"/>
    </source>
</evidence>
<protein>
    <submittedName>
        <fullName evidence="7">Branched-chain amino acid ABC transporter permease</fullName>
    </submittedName>
</protein>
<evidence type="ECO:0000313" key="7">
    <source>
        <dbReference type="EMBL" id="XCC57032.1"/>
    </source>
</evidence>
<evidence type="ECO:0000256" key="1">
    <source>
        <dbReference type="ARBA" id="ARBA00004651"/>
    </source>
</evidence>
<feature type="transmembrane region" description="Helical" evidence="6">
    <location>
        <begin position="125"/>
        <end position="148"/>
    </location>
</feature>
<keyword evidence="5 6" id="KW-0472">Membrane</keyword>
<keyword evidence="3 6" id="KW-0812">Transmembrane</keyword>
<proteinExistence type="predicted"/>
<dbReference type="GO" id="GO:0005886">
    <property type="term" value="C:plasma membrane"/>
    <property type="evidence" value="ECO:0007669"/>
    <property type="project" value="UniProtKB-SubCell"/>
</dbReference>
<keyword evidence="4 6" id="KW-1133">Transmembrane helix</keyword>
<reference evidence="7" key="1">
    <citation type="submission" date="2022-06" db="EMBL/GenBank/DDBJ databases">
        <title>New Polynucleobacter species.</title>
        <authorList>
            <person name="Hahn M.W."/>
        </authorList>
    </citation>
    <scope>NUCLEOTIDE SEQUENCE</scope>
    <source>
        <strain evidence="7">UK-FUSCHL-C3</strain>
    </source>
</reference>
<sequence length="291" mass="31710">MSSVICFSAILALALNFQWGLGGMINFGLAGLYALGAYACAIFILRLNFNFFESTILSMLIVSLVCACISIVTLKVSEEDYFAIVTLGVGEMFRLIALNEDWLTGGALGLSGIPRPLANIIPSDIYIYVFLAAYILILFTCIFLLNILAKSAFGRTMRAIREDDVVAVTLGKNLLWNRARIFAIGGLLIGLAGSMHSFYYQYIDPTQFSNIVIAYAIMAVIAGGKGSHFGVVFGSILIMILLEGSRFLKEIIPGLGSDQLSAVRIIIIGVGLILVLIYRPNGFMKEYQLKV</sequence>